<organism evidence="1 2">
    <name type="scientific">Pseudovibrio axinellae</name>
    <dbReference type="NCBI Taxonomy" id="989403"/>
    <lineage>
        <taxon>Bacteria</taxon>
        <taxon>Pseudomonadati</taxon>
        <taxon>Pseudomonadota</taxon>
        <taxon>Alphaproteobacteria</taxon>
        <taxon>Hyphomicrobiales</taxon>
        <taxon>Stappiaceae</taxon>
        <taxon>Pseudovibrio</taxon>
    </lineage>
</organism>
<comment type="caution">
    <text evidence="1">The sequence shown here is derived from an EMBL/GenBank/DDBJ whole genome shotgun (WGS) entry which is preliminary data.</text>
</comment>
<protein>
    <recommendedName>
        <fullName evidence="3">AraC-type arabinose-binding/dimerisation domain-containing protein</fullName>
    </recommendedName>
</protein>
<reference evidence="1 2" key="1">
    <citation type="journal article" date="2016" name="Front. Microbiol.">
        <title>Comparative Genomic Analysis Reveals a Diverse Repertoire of Genes Involved in Prokaryote-Eukaryote Interactions within the Pseudovibrio Genus.</title>
        <authorList>
            <person name="Romano S."/>
            <person name="Fernandez-Guerra A."/>
            <person name="Reen F.J."/>
            <person name="Glockner F.O."/>
            <person name="Crowley S.P."/>
            <person name="O'Sullivan O."/>
            <person name="Cotter P.D."/>
            <person name="Adams C."/>
            <person name="Dobson A.D."/>
            <person name="O'Gara F."/>
        </authorList>
    </citation>
    <scope>NUCLEOTIDE SEQUENCE [LARGE SCALE GENOMIC DNA]</scope>
    <source>
        <strain evidence="1 2">Ad2</strain>
    </source>
</reference>
<accession>A0A165X3Y9</accession>
<dbReference type="RefSeq" id="WP_068007964.1">
    <property type="nucleotide sequence ID" value="NZ_FOFM01000002.1"/>
</dbReference>
<dbReference type="STRING" id="989403.SAMN05421798_102128"/>
<name>A0A165X3Y9_9HYPH</name>
<evidence type="ECO:0008006" key="3">
    <source>
        <dbReference type="Google" id="ProtNLM"/>
    </source>
</evidence>
<keyword evidence="2" id="KW-1185">Reference proteome</keyword>
<dbReference type="OrthoDB" id="7855230at2"/>
<evidence type="ECO:0000313" key="2">
    <source>
        <dbReference type="Proteomes" id="UP000076577"/>
    </source>
</evidence>
<sequence>MLLPELSETEQQIQELQASFRERGYAYHHQIDTPGRIWRNLFAESEEVFVALTSGMFLSMNGQIIKLVPYEEYYIPAGQCFDIIGRCPDKCQWIHAYDLAEVSVGSRLVRKFGLLSYDDYNFLNEK</sequence>
<dbReference type="Proteomes" id="UP000076577">
    <property type="component" value="Unassembled WGS sequence"/>
</dbReference>
<dbReference type="PATRIC" id="fig|989403.3.peg.3428"/>
<dbReference type="EMBL" id="LMCB01000034">
    <property type="protein sequence ID" value="KZL17330.1"/>
    <property type="molecule type" value="Genomic_DNA"/>
</dbReference>
<proteinExistence type="predicted"/>
<evidence type="ECO:0000313" key="1">
    <source>
        <dbReference type="EMBL" id="KZL17330.1"/>
    </source>
</evidence>
<gene>
    <name evidence="1" type="ORF">PsAD2_03199</name>
</gene>
<dbReference type="AlphaFoldDB" id="A0A165X3Y9"/>